<gene>
    <name evidence="2" type="ORF">GCM10023205_01060</name>
</gene>
<evidence type="ECO:0000313" key="3">
    <source>
        <dbReference type="Proteomes" id="UP001500466"/>
    </source>
</evidence>
<sequence length="147" mass="14957">MPVVVTGADRPLGRALVRHLAAAGVPDLRAVVRDPHRTAALRAAGARVSVGDLSDPLRLGAVLEGAYTVVHLDTGPGGDGSPLDTWDWLLDAAEGTGLRRIVTVLPPGTAAPESPYETVVVPGPDTAPDAEPDPGLVAALAAADRRG</sequence>
<dbReference type="Proteomes" id="UP001500466">
    <property type="component" value="Unassembled WGS sequence"/>
</dbReference>
<dbReference type="RefSeq" id="WP_345673186.1">
    <property type="nucleotide sequence ID" value="NZ_BAABHS010000001.1"/>
</dbReference>
<evidence type="ECO:0000313" key="2">
    <source>
        <dbReference type="EMBL" id="GAA4945202.1"/>
    </source>
</evidence>
<dbReference type="Gene3D" id="3.40.50.720">
    <property type="entry name" value="NAD(P)-binding Rossmann-like Domain"/>
    <property type="match status" value="1"/>
</dbReference>
<name>A0ABP9GMT9_9ACTN</name>
<evidence type="ECO:0000259" key="1">
    <source>
        <dbReference type="Pfam" id="PF13460"/>
    </source>
</evidence>
<accession>A0ABP9GMT9</accession>
<dbReference type="SUPFAM" id="SSF51735">
    <property type="entry name" value="NAD(P)-binding Rossmann-fold domains"/>
    <property type="match status" value="1"/>
</dbReference>
<protein>
    <recommendedName>
        <fullName evidence="1">NAD(P)-binding domain-containing protein</fullName>
    </recommendedName>
</protein>
<proteinExistence type="predicted"/>
<dbReference type="InterPro" id="IPR036291">
    <property type="entry name" value="NAD(P)-bd_dom_sf"/>
</dbReference>
<keyword evidence="3" id="KW-1185">Reference proteome</keyword>
<dbReference type="InterPro" id="IPR016040">
    <property type="entry name" value="NAD(P)-bd_dom"/>
</dbReference>
<dbReference type="EMBL" id="BAABHS010000001">
    <property type="protein sequence ID" value="GAA4945202.1"/>
    <property type="molecule type" value="Genomic_DNA"/>
</dbReference>
<dbReference type="Pfam" id="PF13460">
    <property type="entry name" value="NAD_binding_10"/>
    <property type="match status" value="1"/>
</dbReference>
<comment type="caution">
    <text evidence="2">The sequence shown here is derived from an EMBL/GenBank/DDBJ whole genome shotgun (WGS) entry which is preliminary data.</text>
</comment>
<organism evidence="2 3">
    <name type="scientific">Yinghuangia aomiensis</name>
    <dbReference type="NCBI Taxonomy" id="676205"/>
    <lineage>
        <taxon>Bacteria</taxon>
        <taxon>Bacillati</taxon>
        <taxon>Actinomycetota</taxon>
        <taxon>Actinomycetes</taxon>
        <taxon>Kitasatosporales</taxon>
        <taxon>Streptomycetaceae</taxon>
        <taxon>Yinghuangia</taxon>
    </lineage>
</organism>
<feature type="domain" description="NAD(P)-binding" evidence="1">
    <location>
        <begin position="7"/>
        <end position="110"/>
    </location>
</feature>
<reference evidence="3" key="1">
    <citation type="journal article" date="2019" name="Int. J. Syst. Evol. Microbiol.">
        <title>The Global Catalogue of Microorganisms (GCM) 10K type strain sequencing project: providing services to taxonomists for standard genome sequencing and annotation.</title>
        <authorList>
            <consortium name="The Broad Institute Genomics Platform"/>
            <consortium name="The Broad Institute Genome Sequencing Center for Infectious Disease"/>
            <person name="Wu L."/>
            <person name="Ma J."/>
        </authorList>
    </citation>
    <scope>NUCLEOTIDE SEQUENCE [LARGE SCALE GENOMIC DNA]</scope>
    <source>
        <strain evidence="3">JCM 17986</strain>
    </source>
</reference>